<dbReference type="GO" id="GO:0004066">
    <property type="term" value="F:asparagine synthase (glutamine-hydrolyzing) activity"/>
    <property type="evidence" value="ECO:0007669"/>
    <property type="project" value="UniProtKB-EC"/>
</dbReference>
<evidence type="ECO:0000313" key="11">
    <source>
        <dbReference type="Proteomes" id="UP001058860"/>
    </source>
</evidence>
<evidence type="ECO:0000256" key="1">
    <source>
        <dbReference type="ARBA" id="ARBA00005187"/>
    </source>
</evidence>
<evidence type="ECO:0000256" key="4">
    <source>
        <dbReference type="ARBA" id="ARBA00022741"/>
    </source>
</evidence>
<reference evidence="11" key="1">
    <citation type="submission" date="2021-11" db="EMBL/GenBank/DDBJ databases">
        <title>Cultivation dependent microbiological survey of springs from the worlds oldest radium mine currently devoted to the extraction of radon-saturated water.</title>
        <authorList>
            <person name="Kapinusova G."/>
            <person name="Smrhova T."/>
            <person name="Strejcek M."/>
            <person name="Suman J."/>
            <person name="Jani K."/>
            <person name="Pajer P."/>
            <person name="Uhlik O."/>
        </authorList>
    </citation>
    <scope>NUCLEOTIDE SEQUENCE [LARGE SCALE GENOMIC DNA]</scope>
    <source>
        <strain evidence="11">J379</strain>
    </source>
</reference>
<dbReference type="CDD" id="cd00712">
    <property type="entry name" value="AsnB"/>
    <property type="match status" value="1"/>
</dbReference>
<protein>
    <recommendedName>
        <fullName evidence="3">asparagine synthase (glutamine-hydrolyzing)</fullName>
        <ecNumber evidence="3">6.3.5.4</ecNumber>
    </recommendedName>
</protein>
<sequence length="640" mass="68633">MCGICGLLSLDGATPPDPAQLRAMRDALAHRGPDGEGEHLAGPVALGARRLALVDVEHGDQPIANEDGAIQVVLNGEIYNHGVLRRGLQRAGHRFATRCDTEVLVHLYEEHGPAMVERLRGMFAFALWDGREGRLLLARDPFGIKPLLYAADGRRLAFASELKALLRLVDVPRDLDEDALATYLSVNAVPAPRTMLRAVRKLPAGHLLVAGNGTLRIERYAHGRPLPAEALRDGDEAALAAELRDRVRDSVRAHLRADVPVGVLLSGGVDSGLLAAIAAEETPGRLPTFTVGFAERSFDETVPAREVAERLGSDHHELVVEPGDAALLADVARSIDEPRGDATALPYWLAARYAGTRVKAVLSGEGGDELFAGYQTYTASRLGPAAARAAALAAPVVARLPSSSRRLSLDFRIRRLALGAGLDALERHHAFKEILSAEQRAAVAMPGRLGGADPLEVHRRLFAEAGDAEALARLQHVDAGTFLADDLLVQADRAGMAHGVEVRVPFLDPVVAELAWALPDRHKLRGGQTKRLLRLAAAPLLPRAIVDGPKRGFVPPAAAWLRGELEPVARDILGPETLRRHGILRPEAVTALLDRHAARREDLSRPIWALMALTLWRDAVLGAASGDRDPTPVSGVPSAP</sequence>
<dbReference type="SUPFAM" id="SSF52402">
    <property type="entry name" value="Adenine nucleotide alpha hydrolases-like"/>
    <property type="match status" value="1"/>
</dbReference>
<evidence type="ECO:0000259" key="9">
    <source>
        <dbReference type="PROSITE" id="PS51278"/>
    </source>
</evidence>
<dbReference type="CDD" id="cd01991">
    <property type="entry name" value="Asn_synthase_B_C"/>
    <property type="match status" value="1"/>
</dbReference>
<gene>
    <name evidence="10" type="primary">asnB</name>
    <name evidence="10" type="ORF">LRS13_20950</name>
</gene>
<dbReference type="Pfam" id="PF13537">
    <property type="entry name" value="GATase_7"/>
    <property type="match status" value="1"/>
</dbReference>
<dbReference type="InterPro" id="IPR029055">
    <property type="entry name" value="Ntn_hydrolases_N"/>
</dbReference>
<dbReference type="InterPro" id="IPR051786">
    <property type="entry name" value="ASN_synthetase/amidase"/>
</dbReference>
<keyword evidence="5" id="KW-0067">ATP-binding</keyword>
<dbReference type="EMBL" id="CP088295">
    <property type="protein sequence ID" value="UUY03118.1"/>
    <property type="molecule type" value="Genomic_DNA"/>
</dbReference>
<comment type="similarity">
    <text evidence="2">Belongs to the asparagine synthetase family.</text>
</comment>
<dbReference type="PANTHER" id="PTHR43284:SF1">
    <property type="entry name" value="ASPARAGINE SYNTHETASE"/>
    <property type="match status" value="1"/>
</dbReference>
<keyword evidence="7" id="KW-0315">Glutamine amidotransferase</keyword>
<keyword evidence="6" id="KW-0028">Amino-acid biosynthesis</keyword>
<keyword evidence="11" id="KW-1185">Reference proteome</keyword>
<dbReference type="SUPFAM" id="SSF56235">
    <property type="entry name" value="N-terminal nucleophile aminohydrolases (Ntn hydrolases)"/>
    <property type="match status" value="1"/>
</dbReference>
<keyword evidence="6" id="KW-0061">Asparagine biosynthesis</keyword>
<dbReference type="NCBIfam" id="TIGR01536">
    <property type="entry name" value="asn_synth_AEB"/>
    <property type="match status" value="1"/>
</dbReference>
<evidence type="ECO:0000256" key="6">
    <source>
        <dbReference type="ARBA" id="ARBA00022888"/>
    </source>
</evidence>
<keyword evidence="4" id="KW-0547">Nucleotide-binding</keyword>
<evidence type="ECO:0000256" key="3">
    <source>
        <dbReference type="ARBA" id="ARBA00012737"/>
    </source>
</evidence>
<dbReference type="Pfam" id="PF00733">
    <property type="entry name" value="Asn_synthase"/>
    <property type="match status" value="1"/>
</dbReference>
<feature type="domain" description="Glutamine amidotransferase type-2" evidence="9">
    <location>
        <begin position="2"/>
        <end position="213"/>
    </location>
</feature>
<evidence type="ECO:0000256" key="5">
    <source>
        <dbReference type="ARBA" id="ARBA00022840"/>
    </source>
</evidence>
<dbReference type="InterPro" id="IPR006426">
    <property type="entry name" value="Asn_synth_AEB"/>
</dbReference>
<evidence type="ECO:0000256" key="7">
    <source>
        <dbReference type="ARBA" id="ARBA00022962"/>
    </source>
</evidence>
<proteinExistence type="inferred from homology"/>
<evidence type="ECO:0000256" key="8">
    <source>
        <dbReference type="ARBA" id="ARBA00048741"/>
    </source>
</evidence>
<dbReference type="InterPro" id="IPR017932">
    <property type="entry name" value="GATase_2_dom"/>
</dbReference>
<dbReference type="Gene3D" id="3.40.50.620">
    <property type="entry name" value="HUPs"/>
    <property type="match status" value="1"/>
</dbReference>
<evidence type="ECO:0000313" key="10">
    <source>
        <dbReference type="EMBL" id="UUY03118.1"/>
    </source>
</evidence>
<comment type="catalytic activity">
    <reaction evidence="8">
        <text>L-aspartate + L-glutamine + ATP + H2O = L-asparagine + L-glutamate + AMP + diphosphate + H(+)</text>
        <dbReference type="Rhea" id="RHEA:12228"/>
        <dbReference type="ChEBI" id="CHEBI:15377"/>
        <dbReference type="ChEBI" id="CHEBI:15378"/>
        <dbReference type="ChEBI" id="CHEBI:29985"/>
        <dbReference type="ChEBI" id="CHEBI:29991"/>
        <dbReference type="ChEBI" id="CHEBI:30616"/>
        <dbReference type="ChEBI" id="CHEBI:33019"/>
        <dbReference type="ChEBI" id="CHEBI:58048"/>
        <dbReference type="ChEBI" id="CHEBI:58359"/>
        <dbReference type="ChEBI" id="CHEBI:456215"/>
        <dbReference type="EC" id="6.3.5.4"/>
    </reaction>
</comment>
<dbReference type="Gene3D" id="3.60.20.10">
    <property type="entry name" value="Glutamine Phosphoribosylpyrophosphate, subunit 1, domain 1"/>
    <property type="match status" value="1"/>
</dbReference>
<dbReference type="RefSeq" id="WP_353863629.1">
    <property type="nucleotide sequence ID" value="NZ_CP088295.1"/>
</dbReference>
<dbReference type="PROSITE" id="PS51278">
    <property type="entry name" value="GATASE_TYPE_2"/>
    <property type="match status" value="1"/>
</dbReference>
<dbReference type="InterPro" id="IPR014729">
    <property type="entry name" value="Rossmann-like_a/b/a_fold"/>
</dbReference>
<keyword evidence="10" id="KW-0436">Ligase</keyword>
<dbReference type="InterPro" id="IPR001962">
    <property type="entry name" value="Asn_synthase"/>
</dbReference>
<organism evidence="10 11">
    <name type="scientific">Svornostia abyssi</name>
    <dbReference type="NCBI Taxonomy" id="2898438"/>
    <lineage>
        <taxon>Bacteria</taxon>
        <taxon>Bacillati</taxon>
        <taxon>Actinomycetota</taxon>
        <taxon>Thermoleophilia</taxon>
        <taxon>Solirubrobacterales</taxon>
        <taxon>Baekduiaceae</taxon>
        <taxon>Svornostia</taxon>
    </lineage>
</organism>
<dbReference type="EC" id="6.3.5.4" evidence="3"/>
<dbReference type="Proteomes" id="UP001058860">
    <property type="component" value="Chromosome"/>
</dbReference>
<evidence type="ECO:0000256" key="2">
    <source>
        <dbReference type="ARBA" id="ARBA00005752"/>
    </source>
</evidence>
<comment type="pathway">
    <text evidence="1">Amino-acid biosynthesis; L-asparagine biosynthesis; L-asparagine from L-aspartate (L-Gln route): step 1/1.</text>
</comment>
<accession>A0ABY5PEQ2</accession>
<dbReference type="PIRSF" id="PIRSF001589">
    <property type="entry name" value="Asn_synthetase_glu-h"/>
    <property type="match status" value="1"/>
</dbReference>
<dbReference type="InterPro" id="IPR033738">
    <property type="entry name" value="AsnB_N"/>
</dbReference>
<dbReference type="PANTHER" id="PTHR43284">
    <property type="entry name" value="ASPARAGINE SYNTHETASE (GLUTAMINE-HYDROLYZING)"/>
    <property type="match status" value="1"/>
</dbReference>
<name>A0ABY5PEQ2_9ACTN</name>